<dbReference type="GO" id="GO:0008270">
    <property type="term" value="F:zinc ion binding"/>
    <property type="evidence" value="ECO:0007669"/>
    <property type="project" value="UniProtKB-KW"/>
</dbReference>
<dbReference type="SMART" id="SM00355">
    <property type="entry name" value="ZnF_C2H2"/>
    <property type="match status" value="2"/>
</dbReference>
<evidence type="ECO:0000256" key="2">
    <source>
        <dbReference type="ARBA" id="ARBA00022737"/>
    </source>
</evidence>
<feature type="domain" description="Zn(2)-C6 fungal-type" evidence="10">
    <location>
        <begin position="77"/>
        <end position="106"/>
    </location>
</feature>
<sequence length="878" mass="99280">MALKCDICQTEFRRTEHLNRHVLRHLGVRPFACPTCTASFARRDSLQRHMQGHVDVDSPPTGSDTPRKTRRHCVPKACQNCARSKQRCDGANPCARCKSRNRSCLYATDDRRNPDSVQDFGAPASDTGEVFDGFSPSGVPRQIATIDRREGLPESQVGNSQEQLSQDPAPDTRDNFQAALWNQDGLQLELDPLFCTPSQWCFPFSTANAWLSWDDFLNNEFATQENTRIASMADGNGLRTQLISEHASNERREEARDCSVHAEPVDDPVSETAIQEPTPASLLSEDTPRAIFTNHSQLSSTFANAFRRSSAFSRDYGDSTEIEENQTRRKKHFVTHGLEDLGRVAGSSFHPEGVDGHEEDWDLEAYDHVPRLSPQAYSILQTQFEKLNADTDYCKAFTDKSFPSQEAIGVYIQSHFEHYHPIWPLLHQRTFDPERVHWILLLAVAATGCGFSKFGTLSDVFLLQEFLRRSINLCLDLDPEPDAASELCLTQAVLLSQIGLMFSGSMSFAEHAQRNMSLLATLCRRAGYFSETQSLSEDIVPLPANWKRWICAESKRRLVHLSWVILRIPFPSCNRSNADTAMNIKLLDGQLGLFFDLPPTIPTDLLLLPLPSDEGLWATDSAEIWADQASRSPANDSLLREHLVHFRCDGKVPKGLSSLNRLFLTFAVYRDSANNQDAIHHLEVLRGDEDIQPPTDKIERITLQHNHAFSLLLHMPLRVLTAFSGWGVSPQVREAADRRLSLWLRQNKGKARAIVYHAAKLFSYIRNHPTGGHHENNALLYATLSMWIHTLFNRHQTSSLRTLRLDRTNHQGALVQWLSEDNDFRLYVAGIGDLNNERASDRLVQESVRILTRKSGWSLGLAVSMVMRAQWRSNRGIR</sequence>
<dbReference type="InterPro" id="IPR036864">
    <property type="entry name" value="Zn2-C6_fun-type_DNA-bd_sf"/>
</dbReference>
<keyword evidence="7" id="KW-0539">Nucleus</keyword>
<dbReference type="FunFam" id="3.30.160.60:FF:000100">
    <property type="entry name" value="Zinc finger 45-like"/>
    <property type="match status" value="1"/>
</dbReference>
<evidence type="ECO:0000256" key="3">
    <source>
        <dbReference type="ARBA" id="ARBA00022771"/>
    </source>
</evidence>
<organism evidence="12 13">
    <name type="scientific">Colletotrichum scovillei</name>
    <dbReference type="NCBI Taxonomy" id="1209932"/>
    <lineage>
        <taxon>Eukaryota</taxon>
        <taxon>Fungi</taxon>
        <taxon>Dikarya</taxon>
        <taxon>Ascomycota</taxon>
        <taxon>Pezizomycotina</taxon>
        <taxon>Sordariomycetes</taxon>
        <taxon>Hypocreomycetidae</taxon>
        <taxon>Glomerellales</taxon>
        <taxon>Glomerellaceae</taxon>
        <taxon>Colletotrichum</taxon>
        <taxon>Colletotrichum acutatum species complex</taxon>
    </lineage>
</organism>
<dbReference type="CDD" id="cd12148">
    <property type="entry name" value="fungal_TF_MHR"/>
    <property type="match status" value="1"/>
</dbReference>
<dbReference type="InterPro" id="IPR007219">
    <property type="entry name" value="XnlR_reg_dom"/>
</dbReference>
<keyword evidence="5" id="KW-0805">Transcription regulation</keyword>
<dbReference type="PROSITE" id="PS50157">
    <property type="entry name" value="ZINC_FINGER_C2H2_2"/>
    <property type="match status" value="2"/>
</dbReference>
<keyword evidence="13" id="KW-1185">Reference proteome</keyword>
<reference evidence="12" key="1">
    <citation type="submission" date="2021-05" db="EMBL/GenBank/DDBJ databases">
        <title>Comparative genomics of three Colletotrichum scovillei strains and genetic complementation revealed genes involved fungal growth and virulence on chili pepper.</title>
        <authorList>
            <person name="Hsieh D.-K."/>
            <person name="Chuang S.-C."/>
            <person name="Chen C.-Y."/>
            <person name="Chao Y.-T."/>
            <person name="Lu M.-Y.J."/>
            <person name="Lee M.-H."/>
            <person name="Shih M.-C."/>
        </authorList>
    </citation>
    <scope>NUCLEOTIDE SEQUENCE</scope>
    <source>
        <strain evidence="12">Coll-153</strain>
    </source>
</reference>
<dbReference type="SUPFAM" id="SSF57667">
    <property type="entry name" value="beta-beta-alpha zinc fingers"/>
    <property type="match status" value="1"/>
</dbReference>
<keyword evidence="2" id="KW-0677">Repeat</keyword>
<dbReference type="Pfam" id="PF00096">
    <property type="entry name" value="zf-C2H2"/>
    <property type="match status" value="2"/>
</dbReference>
<evidence type="ECO:0000256" key="6">
    <source>
        <dbReference type="ARBA" id="ARBA00023163"/>
    </source>
</evidence>
<dbReference type="Gene3D" id="3.30.160.60">
    <property type="entry name" value="Classic Zinc Finger"/>
    <property type="match status" value="2"/>
</dbReference>
<dbReference type="Pfam" id="PF04082">
    <property type="entry name" value="Fungal_trans"/>
    <property type="match status" value="1"/>
</dbReference>
<feature type="region of interest" description="Disordered" evidence="9">
    <location>
        <begin position="150"/>
        <end position="171"/>
    </location>
</feature>
<dbReference type="SMART" id="SM00066">
    <property type="entry name" value="GAL4"/>
    <property type="match status" value="1"/>
</dbReference>
<dbReference type="Gene3D" id="4.10.240.10">
    <property type="entry name" value="Zn(2)-C6 fungal-type DNA-binding domain"/>
    <property type="match status" value="1"/>
</dbReference>
<evidence type="ECO:0000256" key="1">
    <source>
        <dbReference type="ARBA" id="ARBA00022723"/>
    </source>
</evidence>
<evidence type="ECO:0000256" key="5">
    <source>
        <dbReference type="ARBA" id="ARBA00023015"/>
    </source>
</evidence>
<protein>
    <submittedName>
        <fullName evidence="12">C2H2 type zinc finger domain protein</fullName>
    </submittedName>
</protein>
<evidence type="ECO:0000313" key="13">
    <source>
        <dbReference type="Proteomes" id="UP000699042"/>
    </source>
</evidence>
<dbReference type="PANTHER" id="PTHR47660">
    <property type="entry name" value="TRANSCRIPTION FACTOR WITH C2H2 AND ZN(2)-CYS(6) DNA BINDING DOMAIN (EUROFUNG)-RELATED-RELATED"/>
    <property type="match status" value="1"/>
</dbReference>
<dbReference type="CDD" id="cd00067">
    <property type="entry name" value="GAL4"/>
    <property type="match status" value="1"/>
</dbReference>
<keyword evidence="6" id="KW-0804">Transcription</keyword>
<evidence type="ECO:0000259" key="10">
    <source>
        <dbReference type="PROSITE" id="PS50048"/>
    </source>
</evidence>
<gene>
    <name evidence="12" type="ORF">JMJ77_006546</name>
</gene>
<dbReference type="GO" id="GO:0000981">
    <property type="term" value="F:DNA-binding transcription factor activity, RNA polymerase II-specific"/>
    <property type="evidence" value="ECO:0007669"/>
    <property type="project" value="InterPro"/>
</dbReference>
<dbReference type="PANTHER" id="PTHR47660:SF2">
    <property type="entry name" value="TRANSCRIPTION FACTOR WITH C2H2 AND ZN(2)-CYS(6) DNA BINDING DOMAIN (EUROFUNG)"/>
    <property type="match status" value="1"/>
</dbReference>
<evidence type="ECO:0000313" key="12">
    <source>
        <dbReference type="EMBL" id="KAG7059178.1"/>
    </source>
</evidence>
<dbReference type="InterPro" id="IPR036236">
    <property type="entry name" value="Znf_C2H2_sf"/>
</dbReference>
<feature type="compositionally biased region" description="Polar residues" evidence="9">
    <location>
        <begin position="156"/>
        <end position="166"/>
    </location>
</feature>
<dbReference type="PROSITE" id="PS50048">
    <property type="entry name" value="ZN2_CY6_FUNGAL_2"/>
    <property type="match status" value="1"/>
</dbReference>
<dbReference type="EMBL" id="JAESDN010000001">
    <property type="protein sequence ID" value="KAG7059178.1"/>
    <property type="molecule type" value="Genomic_DNA"/>
</dbReference>
<dbReference type="Proteomes" id="UP000699042">
    <property type="component" value="Unassembled WGS sequence"/>
</dbReference>
<proteinExistence type="predicted"/>
<dbReference type="PROSITE" id="PS00463">
    <property type="entry name" value="ZN2_CY6_FUNGAL_1"/>
    <property type="match status" value="1"/>
</dbReference>
<evidence type="ECO:0000256" key="7">
    <source>
        <dbReference type="ARBA" id="ARBA00023242"/>
    </source>
</evidence>
<evidence type="ECO:0000256" key="9">
    <source>
        <dbReference type="SAM" id="MobiDB-lite"/>
    </source>
</evidence>
<evidence type="ECO:0000256" key="8">
    <source>
        <dbReference type="PROSITE-ProRule" id="PRU00042"/>
    </source>
</evidence>
<keyword evidence="3 8" id="KW-0863">Zinc-finger</keyword>
<dbReference type="Pfam" id="PF00172">
    <property type="entry name" value="Zn_clus"/>
    <property type="match status" value="1"/>
</dbReference>
<dbReference type="GO" id="GO:0003677">
    <property type="term" value="F:DNA binding"/>
    <property type="evidence" value="ECO:0007669"/>
    <property type="project" value="InterPro"/>
</dbReference>
<dbReference type="SUPFAM" id="SSF57701">
    <property type="entry name" value="Zn2/Cys6 DNA-binding domain"/>
    <property type="match status" value="1"/>
</dbReference>
<dbReference type="InterPro" id="IPR013087">
    <property type="entry name" value="Znf_C2H2_type"/>
</dbReference>
<dbReference type="PROSITE" id="PS00028">
    <property type="entry name" value="ZINC_FINGER_C2H2_1"/>
    <property type="match status" value="2"/>
</dbReference>
<dbReference type="InterPro" id="IPR001138">
    <property type="entry name" value="Zn2Cys6_DnaBD"/>
</dbReference>
<keyword evidence="4" id="KW-0862">Zinc</keyword>
<dbReference type="AlphaFoldDB" id="A0A9P7RIE7"/>
<evidence type="ECO:0000259" key="11">
    <source>
        <dbReference type="PROSITE" id="PS50157"/>
    </source>
</evidence>
<keyword evidence="1" id="KW-0479">Metal-binding</keyword>
<evidence type="ECO:0000256" key="4">
    <source>
        <dbReference type="ARBA" id="ARBA00022833"/>
    </source>
</evidence>
<dbReference type="GO" id="GO:0006351">
    <property type="term" value="P:DNA-templated transcription"/>
    <property type="evidence" value="ECO:0007669"/>
    <property type="project" value="InterPro"/>
</dbReference>
<feature type="domain" description="C2H2-type" evidence="11">
    <location>
        <begin position="3"/>
        <end position="30"/>
    </location>
</feature>
<accession>A0A9P7RIE7</accession>
<name>A0A9P7RIE7_9PEZI</name>
<feature type="domain" description="C2H2-type" evidence="11">
    <location>
        <begin position="31"/>
        <end position="58"/>
    </location>
</feature>
<comment type="caution">
    <text evidence="12">The sequence shown here is derived from an EMBL/GenBank/DDBJ whole genome shotgun (WGS) entry which is preliminary data.</text>
</comment>